<organism evidence="2 3">
    <name type="scientific">Crotalaria pallida</name>
    <name type="common">Smooth rattlebox</name>
    <name type="synonym">Crotalaria striata</name>
    <dbReference type="NCBI Taxonomy" id="3830"/>
    <lineage>
        <taxon>Eukaryota</taxon>
        <taxon>Viridiplantae</taxon>
        <taxon>Streptophyta</taxon>
        <taxon>Embryophyta</taxon>
        <taxon>Tracheophyta</taxon>
        <taxon>Spermatophyta</taxon>
        <taxon>Magnoliopsida</taxon>
        <taxon>eudicotyledons</taxon>
        <taxon>Gunneridae</taxon>
        <taxon>Pentapetalae</taxon>
        <taxon>rosids</taxon>
        <taxon>fabids</taxon>
        <taxon>Fabales</taxon>
        <taxon>Fabaceae</taxon>
        <taxon>Papilionoideae</taxon>
        <taxon>50 kb inversion clade</taxon>
        <taxon>genistoids sensu lato</taxon>
        <taxon>core genistoids</taxon>
        <taxon>Crotalarieae</taxon>
        <taxon>Crotalaria</taxon>
    </lineage>
</organism>
<evidence type="ECO:0000256" key="1">
    <source>
        <dbReference type="SAM" id="Coils"/>
    </source>
</evidence>
<keyword evidence="3" id="KW-1185">Reference proteome</keyword>
<sequence>MNLLEMEKIVKDRDEEIRLLEKLMNCIKKEQLQDEETWKRARERDEWQKRQIEILERQLAQNEEEHTNMMSAAENEKERIKEVLQNTNDFHDQCKIEFNEILKKSDEELAEAHHQISFLKIEYGDRVRQYASFSENG</sequence>
<evidence type="ECO:0000313" key="3">
    <source>
        <dbReference type="Proteomes" id="UP001372338"/>
    </source>
</evidence>
<proteinExistence type="predicted"/>
<dbReference type="Proteomes" id="UP001372338">
    <property type="component" value="Unassembled WGS sequence"/>
</dbReference>
<dbReference type="EMBL" id="JAYWIO010000002">
    <property type="protein sequence ID" value="KAK7281096.1"/>
    <property type="molecule type" value="Genomic_DNA"/>
</dbReference>
<keyword evidence="1" id="KW-0175">Coiled coil</keyword>
<comment type="caution">
    <text evidence="2">The sequence shown here is derived from an EMBL/GenBank/DDBJ whole genome shotgun (WGS) entry which is preliminary data.</text>
</comment>
<dbReference type="AlphaFoldDB" id="A0AAN9ILK4"/>
<gene>
    <name evidence="2" type="ORF">RIF29_08787</name>
</gene>
<evidence type="ECO:0000313" key="2">
    <source>
        <dbReference type="EMBL" id="KAK7281096.1"/>
    </source>
</evidence>
<accession>A0AAN9ILK4</accession>
<protein>
    <submittedName>
        <fullName evidence="2">Uncharacterized protein</fullName>
    </submittedName>
</protein>
<feature type="coiled-coil region" evidence="1">
    <location>
        <begin position="45"/>
        <end position="122"/>
    </location>
</feature>
<reference evidence="2 3" key="1">
    <citation type="submission" date="2024-01" db="EMBL/GenBank/DDBJ databases">
        <title>The genomes of 5 underutilized Papilionoideae crops provide insights into root nodulation and disease resistanc.</title>
        <authorList>
            <person name="Yuan L."/>
        </authorList>
    </citation>
    <scope>NUCLEOTIDE SEQUENCE [LARGE SCALE GENOMIC DNA]</scope>
    <source>
        <strain evidence="2">ZHUSHIDOU_FW_LH</strain>
        <tissue evidence="2">Leaf</tissue>
    </source>
</reference>
<name>A0AAN9ILK4_CROPI</name>